<dbReference type="RefSeq" id="WP_136574365.1">
    <property type="nucleotide sequence ID" value="NZ_STFG01000019.1"/>
</dbReference>
<proteinExistence type="inferred from homology"/>
<comment type="similarity">
    <text evidence="2">Belongs to the MscS (TC 1.A.23) family.</text>
</comment>
<dbReference type="InterPro" id="IPR011014">
    <property type="entry name" value="MscS_channel_TM-2"/>
</dbReference>
<evidence type="ECO:0000256" key="2">
    <source>
        <dbReference type="ARBA" id="ARBA00008017"/>
    </source>
</evidence>
<evidence type="ECO:0000256" key="7">
    <source>
        <dbReference type="SAM" id="Phobius"/>
    </source>
</evidence>
<dbReference type="InterPro" id="IPR011066">
    <property type="entry name" value="MscS_channel_C_sf"/>
</dbReference>
<sequence>MANESTTSALSSTSIAAPPVGEALAGTSFLDWLDQFSGPQALVELAIIAATLLVIFFALRSLRNGADYDNPDSVLFGRKVVDGVLFPLLGLLALSVVRTALAPHQSILLLTLAIPLLTSLLLIRAGVKVLKLAFPGKRWVEPVSRSFSWLIWACVALWIIGLGPTLLNSLDAIHWGIGGKQVSVLRLLESLLTAGLFLLGSLWISSAIENKLMASASAAHLPGRKAITTAVRAVLLFIGLLVAMNMAGIDLTALSVFGGALGVGIGLGLQRLAANYVSGFVLFTERVIRVGDTIKVGGFEGTVVEMSGRYTAILASSGRQAIVPHDMLTSTMVEKISTTASRALQSISMTVDGGNDAAVVARMLVEAAQSQPRVLTAPAPFANLLNVSASGLEFKLNYYIGDLSAGGTESLRSAINLAILSAFDAGQVTIAAPQTSLNWQDLNAWLAQATESKSASQAPQANDNPID</sequence>
<dbReference type="InterPro" id="IPR010920">
    <property type="entry name" value="LSM_dom_sf"/>
</dbReference>
<dbReference type="Pfam" id="PF21082">
    <property type="entry name" value="MS_channel_3rd"/>
    <property type="match status" value="1"/>
</dbReference>
<dbReference type="EMBL" id="STFG01000019">
    <property type="protein sequence ID" value="THT98652.1"/>
    <property type="molecule type" value="Genomic_DNA"/>
</dbReference>
<dbReference type="SUPFAM" id="SSF50182">
    <property type="entry name" value="Sm-like ribonucleoproteins"/>
    <property type="match status" value="1"/>
</dbReference>
<dbReference type="Gene3D" id="1.10.287.1260">
    <property type="match status" value="1"/>
</dbReference>
<comment type="subcellular location">
    <subcellularLocation>
        <location evidence="1">Cell membrane</location>
        <topology evidence="1">Multi-pass membrane protein</topology>
    </subcellularLocation>
</comment>
<dbReference type="Gene3D" id="2.30.30.60">
    <property type="match status" value="1"/>
</dbReference>
<evidence type="ECO:0000259" key="9">
    <source>
        <dbReference type="Pfam" id="PF21082"/>
    </source>
</evidence>
<dbReference type="PANTHER" id="PTHR30347:SF1">
    <property type="entry name" value="MECHANOSENSITIVE CHANNEL MSCK"/>
    <property type="match status" value="1"/>
</dbReference>
<keyword evidence="4 7" id="KW-0812">Transmembrane</keyword>
<reference evidence="10 11" key="1">
    <citation type="journal article" date="2015" name="Antonie Van Leeuwenhoek">
        <title>Lampropedia puyangensis sp. nov., isolated from symptomatic bark of Populus ? euramericana canker and emended description of Lampropedia hyalina (Ehrenberg 1832) Lee et al. 2004.</title>
        <authorList>
            <person name="Li Y."/>
            <person name="Wang T."/>
            <person name="Piao C.G."/>
            <person name="Wang L.F."/>
            <person name="Tian G.Z."/>
            <person name="Zhu T.H."/>
            <person name="Guo M.W."/>
        </authorList>
    </citation>
    <scope>NUCLEOTIDE SEQUENCE [LARGE SCALE GENOMIC DNA]</scope>
    <source>
        <strain evidence="10 11">2-bin</strain>
    </source>
</reference>
<dbReference type="OrthoDB" id="9809206at2"/>
<feature type="transmembrane region" description="Helical" evidence="7">
    <location>
        <begin position="147"/>
        <end position="167"/>
    </location>
</feature>
<dbReference type="GO" id="GO:0008381">
    <property type="term" value="F:mechanosensitive monoatomic ion channel activity"/>
    <property type="evidence" value="ECO:0007669"/>
    <property type="project" value="UniProtKB-ARBA"/>
</dbReference>
<feature type="transmembrane region" description="Helical" evidence="7">
    <location>
        <begin position="80"/>
        <end position="101"/>
    </location>
</feature>
<evidence type="ECO:0000256" key="3">
    <source>
        <dbReference type="ARBA" id="ARBA00022475"/>
    </source>
</evidence>
<keyword evidence="6 7" id="KW-0472">Membrane</keyword>
<comment type="caution">
    <text evidence="10">The sequence shown here is derived from an EMBL/GenBank/DDBJ whole genome shotgun (WGS) entry which is preliminary data.</text>
</comment>
<feature type="domain" description="Mechanosensitive ion channel MscS" evidence="8">
    <location>
        <begin position="273"/>
        <end position="334"/>
    </location>
</feature>
<evidence type="ECO:0000256" key="6">
    <source>
        <dbReference type="ARBA" id="ARBA00023136"/>
    </source>
</evidence>
<keyword evidence="5 7" id="KW-1133">Transmembrane helix</keyword>
<protein>
    <submittedName>
        <fullName evidence="10">Mechanosensitive ion channel</fullName>
    </submittedName>
</protein>
<organism evidence="10 11">
    <name type="scientific">Lampropedia puyangensis</name>
    <dbReference type="NCBI Taxonomy" id="1330072"/>
    <lineage>
        <taxon>Bacteria</taxon>
        <taxon>Pseudomonadati</taxon>
        <taxon>Pseudomonadota</taxon>
        <taxon>Betaproteobacteria</taxon>
        <taxon>Burkholderiales</taxon>
        <taxon>Comamonadaceae</taxon>
        <taxon>Lampropedia</taxon>
    </lineage>
</organism>
<evidence type="ECO:0000256" key="4">
    <source>
        <dbReference type="ARBA" id="ARBA00022692"/>
    </source>
</evidence>
<dbReference type="Proteomes" id="UP000308917">
    <property type="component" value="Unassembled WGS sequence"/>
</dbReference>
<dbReference type="InterPro" id="IPR052702">
    <property type="entry name" value="MscS-like_channel"/>
</dbReference>
<feature type="domain" description="Mechanosensitive ion channel MscS C-terminal" evidence="9">
    <location>
        <begin position="348"/>
        <end position="425"/>
    </location>
</feature>
<feature type="transmembrane region" description="Helical" evidence="7">
    <location>
        <begin position="226"/>
        <end position="245"/>
    </location>
</feature>
<dbReference type="InterPro" id="IPR023408">
    <property type="entry name" value="MscS_beta-dom_sf"/>
</dbReference>
<dbReference type="InterPro" id="IPR049278">
    <property type="entry name" value="MS_channel_C"/>
</dbReference>
<dbReference type="Gene3D" id="3.30.70.100">
    <property type="match status" value="1"/>
</dbReference>
<dbReference type="AlphaFoldDB" id="A0A4S8EV56"/>
<name>A0A4S8EV56_9BURK</name>
<accession>A0A4S8EV56</accession>
<feature type="transmembrane region" description="Helical" evidence="7">
    <location>
        <begin position="187"/>
        <end position="205"/>
    </location>
</feature>
<feature type="transmembrane region" description="Helical" evidence="7">
    <location>
        <begin position="41"/>
        <end position="59"/>
    </location>
</feature>
<keyword evidence="11" id="KW-1185">Reference proteome</keyword>
<dbReference type="Pfam" id="PF00924">
    <property type="entry name" value="MS_channel_2nd"/>
    <property type="match status" value="1"/>
</dbReference>
<evidence type="ECO:0000256" key="1">
    <source>
        <dbReference type="ARBA" id="ARBA00004651"/>
    </source>
</evidence>
<gene>
    <name evidence="10" type="ORF">E9531_13835</name>
</gene>
<feature type="transmembrane region" description="Helical" evidence="7">
    <location>
        <begin position="107"/>
        <end position="127"/>
    </location>
</feature>
<dbReference type="SUPFAM" id="SSF82689">
    <property type="entry name" value="Mechanosensitive channel protein MscS (YggB), C-terminal domain"/>
    <property type="match status" value="1"/>
</dbReference>
<dbReference type="PANTHER" id="PTHR30347">
    <property type="entry name" value="POTASSIUM CHANNEL RELATED"/>
    <property type="match status" value="1"/>
</dbReference>
<keyword evidence="3" id="KW-1003">Cell membrane</keyword>
<evidence type="ECO:0000313" key="11">
    <source>
        <dbReference type="Proteomes" id="UP000308917"/>
    </source>
</evidence>
<evidence type="ECO:0000313" key="10">
    <source>
        <dbReference type="EMBL" id="THT98652.1"/>
    </source>
</evidence>
<evidence type="ECO:0000259" key="8">
    <source>
        <dbReference type="Pfam" id="PF00924"/>
    </source>
</evidence>
<dbReference type="GO" id="GO:0005886">
    <property type="term" value="C:plasma membrane"/>
    <property type="evidence" value="ECO:0007669"/>
    <property type="project" value="UniProtKB-SubCell"/>
</dbReference>
<dbReference type="SUPFAM" id="SSF82861">
    <property type="entry name" value="Mechanosensitive channel protein MscS (YggB), transmembrane region"/>
    <property type="match status" value="1"/>
</dbReference>
<evidence type="ECO:0000256" key="5">
    <source>
        <dbReference type="ARBA" id="ARBA00022989"/>
    </source>
</evidence>
<dbReference type="InterPro" id="IPR006685">
    <property type="entry name" value="MscS_channel_2nd"/>
</dbReference>